<dbReference type="EMBL" id="BMFD01000001">
    <property type="protein sequence ID" value="GGC26052.1"/>
    <property type="molecule type" value="Genomic_DNA"/>
</dbReference>
<evidence type="ECO:0000259" key="2">
    <source>
        <dbReference type="Pfam" id="PF00534"/>
    </source>
</evidence>
<reference evidence="4" key="1">
    <citation type="journal article" date="2019" name="Int. J. Syst. Evol. Microbiol.">
        <title>The Global Catalogue of Microorganisms (GCM) 10K type strain sequencing project: providing services to taxonomists for standard genome sequencing and annotation.</title>
        <authorList>
            <consortium name="The Broad Institute Genomics Platform"/>
            <consortium name="The Broad Institute Genome Sequencing Center for Infectious Disease"/>
            <person name="Wu L."/>
            <person name="Ma J."/>
        </authorList>
    </citation>
    <scope>NUCLEOTIDE SEQUENCE [LARGE SCALE GENOMIC DNA]</scope>
    <source>
        <strain evidence="4">CGMCC 1.12479</strain>
    </source>
</reference>
<dbReference type="RefSeq" id="WP_188438607.1">
    <property type="nucleotide sequence ID" value="NZ_BMFD01000001.1"/>
</dbReference>
<dbReference type="PANTHER" id="PTHR46401">
    <property type="entry name" value="GLYCOSYLTRANSFERASE WBBK-RELATED"/>
    <property type="match status" value="1"/>
</dbReference>
<feature type="domain" description="Glycosyl transferase family 1" evidence="2">
    <location>
        <begin position="191"/>
        <end position="352"/>
    </location>
</feature>
<keyword evidence="4" id="KW-1185">Reference proteome</keyword>
<accession>A0ABQ1LP67</accession>
<dbReference type="SUPFAM" id="SSF53756">
    <property type="entry name" value="UDP-Glycosyltransferase/glycogen phosphorylase"/>
    <property type="match status" value="1"/>
</dbReference>
<dbReference type="PANTHER" id="PTHR46401:SF2">
    <property type="entry name" value="GLYCOSYLTRANSFERASE WBBK-RELATED"/>
    <property type="match status" value="1"/>
</dbReference>
<organism evidence="3 4">
    <name type="scientific">Belliella aquatica</name>
    <dbReference type="NCBI Taxonomy" id="1323734"/>
    <lineage>
        <taxon>Bacteria</taxon>
        <taxon>Pseudomonadati</taxon>
        <taxon>Bacteroidota</taxon>
        <taxon>Cytophagia</taxon>
        <taxon>Cytophagales</taxon>
        <taxon>Cyclobacteriaceae</taxon>
        <taxon>Belliella</taxon>
    </lineage>
</organism>
<keyword evidence="1 3" id="KW-0808">Transferase</keyword>
<dbReference type="CDD" id="cd03809">
    <property type="entry name" value="GT4_MtfB-like"/>
    <property type="match status" value="1"/>
</dbReference>
<dbReference type="Pfam" id="PF00534">
    <property type="entry name" value="Glycos_transf_1"/>
    <property type="match status" value="1"/>
</dbReference>
<dbReference type="Gene3D" id="3.40.50.2000">
    <property type="entry name" value="Glycogen Phosphorylase B"/>
    <property type="match status" value="1"/>
</dbReference>
<sequence length="378" mass="43966">MKPRKRVLIDVYYLHVAQTGIKTYILSICEEVKKNTNSELEYIISPDFESVSQSTFFRGKTPKWKNLLFQLLYLFRKQLILPLLSFWHQADLIFSPDILSPMWGRGKKVSVIHDTFFWDNPEHYQKSWLKYFLYFLKKGLQKNASVLTITEFSKSRLRNMNEFRDLRIDVAYPSSALGNTVDNPLKPISKLPERYFLHVGVLEKRKNLSMLIKAFSELIHIPEYADFKLYLVGQRGPRESLDDYDNLIALVKKYKLEEHVIFPGYVSQGQLRIYFQHALAYIFPSSNEGFGLPVLEAFSFGLPVIVSNQGALKEVAGDAALILEENTSENLLINMIKLIEDEHLRESLGKKGIMRLKKFTTKKFFLSLNQTFNDILNE</sequence>
<protein>
    <submittedName>
        <fullName evidence="3">Glycosyl transferase</fullName>
    </submittedName>
</protein>
<dbReference type="GO" id="GO:0016740">
    <property type="term" value="F:transferase activity"/>
    <property type="evidence" value="ECO:0007669"/>
    <property type="project" value="UniProtKB-KW"/>
</dbReference>
<proteinExistence type="predicted"/>
<gene>
    <name evidence="3" type="ORF">GCM10010993_01430</name>
</gene>
<evidence type="ECO:0000313" key="3">
    <source>
        <dbReference type="EMBL" id="GGC26052.1"/>
    </source>
</evidence>
<evidence type="ECO:0000256" key="1">
    <source>
        <dbReference type="ARBA" id="ARBA00022679"/>
    </source>
</evidence>
<evidence type="ECO:0000313" key="4">
    <source>
        <dbReference type="Proteomes" id="UP000635885"/>
    </source>
</evidence>
<dbReference type="InterPro" id="IPR001296">
    <property type="entry name" value="Glyco_trans_1"/>
</dbReference>
<dbReference type="Proteomes" id="UP000635885">
    <property type="component" value="Unassembled WGS sequence"/>
</dbReference>
<comment type="caution">
    <text evidence="3">The sequence shown here is derived from an EMBL/GenBank/DDBJ whole genome shotgun (WGS) entry which is preliminary data.</text>
</comment>
<name>A0ABQ1LP67_9BACT</name>